<organism evidence="2 3">
    <name type="scientific">Meganyctiphanes norvegica</name>
    <name type="common">Northern krill</name>
    <name type="synonym">Thysanopoda norvegica</name>
    <dbReference type="NCBI Taxonomy" id="48144"/>
    <lineage>
        <taxon>Eukaryota</taxon>
        <taxon>Metazoa</taxon>
        <taxon>Ecdysozoa</taxon>
        <taxon>Arthropoda</taxon>
        <taxon>Crustacea</taxon>
        <taxon>Multicrustacea</taxon>
        <taxon>Malacostraca</taxon>
        <taxon>Eumalacostraca</taxon>
        <taxon>Eucarida</taxon>
        <taxon>Euphausiacea</taxon>
        <taxon>Euphausiidae</taxon>
        <taxon>Meganyctiphanes</taxon>
    </lineage>
</organism>
<reference evidence="2 3" key="1">
    <citation type="submission" date="2024-05" db="EMBL/GenBank/DDBJ databases">
        <authorList>
            <person name="Wallberg A."/>
        </authorList>
    </citation>
    <scope>NUCLEOTIDE SEQUENCE [LARGE SCALE GENOMIC DNA]</scope>
</reference>
<accession>A0AAV2SC81</accession>
<evidence type="ECO:0000256" key="1">
    <source>
        <dbReference type="SAM" id="MobiDB-lite"/>
    </source>
</evidence>
<dbReference type="Proteomes" id="UP001497623">
    <property type="component" value="Unassembled WGS sequence"/>
</dbReference>
<comment type="caution">
    <text evidence="2">The sequence shown here is derived from an EMBL/GenBank/DDBJ whole genome shotgun (WGS) entry which is preliminary data.</text>
</comment>
<dbReference type="AlphaFoldDB" id="A0AAV2SC81"/>
<gene>
    <name evidence="2" type="ORF">MNOR_LOCUS34084</name>
</gene>
<feature type="region of interest" description="Disordered" evidence="1">
    <location>
        <begin position="1"/>
        <end position="44"/>
    </location>
</feature>
<evidence type="ECO:0000313" key="3">
    <source>
        <dbReference type="Proteomes" id="UP001497623"/>
    </source>
</evidence>
<protein>
    <submittedName>
        <fullName evidence="2">Uncharacterized protein</fullName>
    </submittedName>
</protein>
<feature type="compositionally biased region" description="Polar residues" evidence="1">
    <location>
        <begin position="26"/>
        <end position="37"/>
    </location>
</feature>
<feature type="non-terminal residue" evidence="2">
    <location>
        <position position="130"/>
    </location>
</feature>
<evidence type="ECO:0000313" key="2">
    <source>
        <dbReference type="EMBL" id="CAL4171172.1"/>
    </source>
</evidence>
<proteinExistence type="predicted"/>
<dbReference type="EMBL" id="CAXKWB010051235">
    <property type="protein sequence ID" value="CAL4171172.1"/>
    <property type="molecule type" value="Genomic_DNA"/>
</dbReference>
<name>A0AAV2SC81_MEGNR</name>
<keyword evidence="3" id="KW-1185">Reference proteome</keyword>
<feature type="compositionally biased region" description="Polar residues" evidence="1">
    <location>
        <begin position="1"/>
        <end position="14"/>
    </location>
</feature>
<sequence length="130" mass="14071">MSTTTEKNYTNDYGTDNGRNEPDSLGNVSDTTSSSFPPSLDPGAQIEMSATVNSVVPDDTFTVDQAVNALGFGKFQPKIMLLGGYTLMPINMLETAMQIRAPPCRWRFPAMCVSPATSDLQPGLNFSRVL</sequence>